<sequence>MQVIAGMWTQLEKSVSKQRTTSRCVCCAWSCDGQLYAIGMFDGTVSLRSAATGAEVKKIERSSGEPVWAVAFGPARSPADALRQRSGSNSHENFFGELLAVADWGQTAAFYDLDGNQVHN</sequence>
<dbReference type="GO" id="GO:0097730">
    <property type="term" value="C:non-motile cilium"/>
    <property type="evidence" value="ECO:0007669"/>
    <property type="project" value="TreeGrafter"/>
</dbReference>
<evidence type="ECO:0000256" key="2">
    <source>
        <dbReference type="ARBA" id="ARBA00022737"/>
    </source>
</evidence>
<dbReference type="Pfam" id="PF23381">
    <property type="entry name" value="Beta-prop_IFT122_1st"/>
    <property type="match status" value="1"/>
</dbReference>
<dbReference type="PANTHER" id="PTHR12764">
    <property type="entry name" value="WD REPEAT DOMAIN-RELATED"/>
    <property type="match status" value="1"/>
</dbReference>
<evidence type="ECO:0000313" key="4">
    <source>
        <dbReference type="EMBL" id="VDK41940.1"/>
    </source>
</evidence>
<dbReference type="GO" id="GO:0030991">
    <property type="term" value="C:intraciliary transport particle A"/>
    <property type="evidence" value="ECO:0007669"/>
    <property type="project" value="TreeGrafter"/>
</dbReference>
<keyword evidence="1" id="KW-0853">WD repeat</keyword>
<dbReference type="InterPro" id="IPR036322">
    <property type="entry name" value="WD40_repeat_dom_sf"/>
</dbReference>
<dbReference type="Gene3D" id="2.130.10.10">
    <property type="entry name" value="YVTN repeat-like/Quinoprotein amine dehydrogenase"/>
    <property type="match status" value="1"/>
</dbReference>
<reference evidence="4 5" key="2">
    <citation type="submission" date="2018-11" db="EMBL/GenBank/DDBJ databases">
        <authorList>
            <consortium name="Pathogen Informatics"/>
        </authorList>
    </citation>
    <scope>NUCLEOTIDE SEQUENCE [LARGE SCALE GENOMIC DNA]</scope>
</reference>
<dbReference type="Proteomes" id="UP000271098">
    <property type="component" value="Unassembled WGS sequence"/>
</dbReference>
<dbReference type="OrthoDB" id="10255582at2759"/>
<keyword evidence="2" id="KW-0677">Repeat</keyword>
<gene>
    <name evidence="4" type="ORF">GPUH_LOCUS4021</name>
</gene>
<protein>
    <submittedName>
        <fullName evidence="6">ANAPC4_WD40 domain-containing protein</fullName>
    </submittedName>
</protein>
<dbReference type="GO" id="GO:1905515">
    <property type="term" value="P:non-motile cilium assembly"/>
    <property type="evidence" value="ECO:0007669"/>
    <property type="project" value="TreeGrafter"/>
</dbReference>
<dbReference type="SUPFAM" id="SSF50978">
    <property type="entry name" value="WD40 repeat-like"/>
    <property type="match status" value="1"/>
</dbReference>
<keyword evidence="5" id="KW-1185">Reference proteome</keyword>
<organism evidence="6">
    <name type="scientific">Gongylonema pulchrum</name>
    <dbReference type="NCBI Taxonomy" id="637853"/>
    <lineage>
        <taxon>Eukaryota</taxon>
        <taxon>Metazoa</taxon>
        <taxon>Ecdysozoa</taxon>
        <taxon>Nematoda</taxon>
        <taxon>Chromadorea</taxon>
        <taxon>Rhabditida</taxon>
        <taxon>Spirurina</taxon>
        <taxon>Spiruromorpha</taxon>
        <taxon>Spiruroidea</taxon>
        <taxon>Gongylonematidae</taxon>
        <taxon>Gongylonema</taxon>
    </lineage>
</organism>
<dbReference type="GO" id="GO:0061512">
    <property type="term" value="P:protein localization to cilium"/>
    <property type="evidence" value="ECO:0007669"/>
    <property type="project" value="TreeGrafter"/>
</dbReference>
<proteinExistence type="predicted"/>
<evidence type="ECO:0000259" key="3">
    <source>
        <dbReference type="Pfam" id="PF23381"/>
    </source>
</evidence>
<feature type="domain" description="IFT122 first beta-propeller" evidence="3">
    <location>
        <begin position="6"/>
        <end position="76"/>
    </location>
</feature>
<dbReference type="EMBL" id="UYRT01007258">
    <property type="protein sequence ID" value="VDK41940.1"/>
    <property type="molecule type" value="Genomic_DNA"/>
</dbReference>
<dbReference type="GO" id="GO:0035721">
    <property type="term" value="P:intraciliary retrograde transport"/>
    <property type="evidence" value="ECO:0007669"/>
    <property type="project" value="TreeGrafter"/>
</dbReference>
<dbReference type="InterPro" id="IPR056153">
    <property type="entry name" value="Beta-prop_IFT122_1st"/>
</dbReference>
<name>A0A183D5N0_9BILA</name>
<dbReference type="InterPro" id="IPR015943">
    <property type="entry name" value="WD40/YVTN_repeat-like_dom_sf"/>
</dbReference>
<evidence type="ECO:0000256" key="1">
    <source>
        <dbReference type="ARBA" id="ARBA00022574"/>
    </source>
</evidence>
<dbReference type="AlphaFoldDB" id="A0A183D5N0"/>
<dbReference type="InterPro" id="IPR039857">
    <property type="entry name" value="Ift122/121"/>
</dbReference>
<dbReference type="WBParaSite" id="GPUH_0000402801-mRNA-1">
    <property type="protein sequence ID" value="GPUH_0000402801-mRNA-1"/>
    <property type="gene ID" value="GPUH_0000402801"/>
</dbReference>
<evidence type="ECO:0000313" key="5">
    <source>
        <dbReference type="Proteomes" id="UP000271098"/>
    </source>
</evidence>
<evidence type="ECO:0000313" key="6">
    <source>
        <dbReference type="WBParaSite" id="GPUH_0000402801-mRNA-1"/>
    </source>
</evidence>
<reference evidence="6" key="1">
    <citation type="submission" date="2016-06" db="UniProtKB">
        <authorList>
            <consortium name="WormBaseParasite"/>
        </authorList>
    </citation>
    <scope>IDENTIFICATION</scope>
</reference>
<dbReference type="PANTHER" id="PTHR12764:SF4">
    <property type="entry name" value="INTRAFLAGELLAR TRANSPORT PROTEIN 122 HOMOLOG"/>
    <property type="match status" value="1"/>
</dbReference>
<accession>A0A183D5N0</accession>